<evidence type="ECO:0000259" key="4">
    <source>
        <dbReference type="Pfam" id="PF00734"/>
    </source>
</evidence>
<dbReference type="GO" id="GO:0005576">
    <property type="term" value="C:extracellular region"/>
    <property type="evidence" value="ECO:0007669"/>
    <property type="project" value="InterPro"/>
</dbReference>
<dbReference type="AlphaFoldDB" id="A0A8T1VY03"/>
<dbReference type="OrthoDB" id="5823761at2759"/>
<keyword evidence="1 3" id="KW-0732">Signal</keyword>
<dbReference type="InterPro" id="IPR000254">
    <property type="entry name" value="CBD"/>
</dbReference>
<organism evidence="5 6">
    <name type="scientific">Phytophthora pseudosyringae</name>
    <dbReference type="NCBI Taxonomy" id="221518"/>
    <lineage>
        <taxon>Eukaryota</taxon>
        <taxon>Sar</taxon>
        <taxon>Stramenopiles</taxon>
        <taxon>Oomycota</taxon>
        <taxon>Peronosporomycetes</taxon>
        <taxon>Peronosporales</taxon>
        <taxon>Peronosporaceae</taxon>
        <taxon>Phytophthora</taxon>
    </lineage>
</organism>
<feature type="domain" description="CBM1" evidence="4">
    <location>
        <begin position="100"/>
        <end position="125"/>
    </location>
</feature>
<feature type="region of interest" description="Disordered" evidence="2">
    <location>
        <begin position="28"/>
        <end position="85"/>
    </location>
</feature>
<feature type="compositionally biased region" description="Low complexity" evidence="2">
    <location>
        <begin position="30"/>
        <end position="53"/>
    </location>
</feature>
<accession>A0A8T1VY03</accession>
<dbReference type="GO" id="GO:0005975">
    <property type="term" value="P:carbohydrate metabolic process"/>
    <property type="evidence" value="ECO:0007669"/>
    <property type="project" value="InterPro"/>
</dbReference>
<dbReference type="Pfam" id="PF00734">
    <property type="entry name" value="CBM_1"/>
    <property type="match status" value="1"/>
</dbReference>
<feature type="chain" id="PRO_5035797554" description="CBM1 domain-containing protein" evidence="3">
    <location>
        <begin position="21"/>
        <end position="137"/>
    </location>
</feature>
<dbReference type="Proteomes" id="UP000694044">
    <property type="component" value="Unassembled WGS sequence"/>
</dbReference>
<keyword evidence="6" id="KW-1185">Reference proteome</keyword>
<evidence type="ECO:0000256" key="1">
    <source>
        <dbReference type="ARBA" id="ARBA00022729"/>
    </source>
</evidence>
<reference evidence="5" key="1">
    <citation type="submission" date="2021-02" db="EMBL/GenBank/DDBJ databases">
        <authorList>
            <person name="Palmer J.M."/>
        </authorList>
    </citation>
    <scope>NUCLEOTIDE SEQUENCE</scope>
    <source>
        <strain evidence="5">SCRP734</strain>
    </source>
</reference>
<comment type="caution">
    <text evidence="5">The sequence shown here is derived from an EMBL/GenBank/DDBJ whole genome shotgun (WGS) entry which is preliminary data.</text>
</comment>
<name>A0A8T1VY03_9STRA</name>
<evidence type="ECO:0000313" key="5">
    <source>
        <dbReference type="EMBL" id="KAG7385128.1"/>
    </source>
</evidence>
<protein>
    <recommendedName>
        <fullName evidence="4">CBM1 domain-containing protein</fullName>
    </recommendedName>
</protein>
<sequence length="137" mass="13874">MVQTQLLIGLTIAVLVTVGAQEIAAENQLDDSGSVLDESDSGDSSGFSSSESDSTADDSVDASTSSFGSGSSGGEVTLQPDTLAPSWTAPPVVVDGVKMFGQCGGVFYSGTTTCADPDAYCKQLSIYSSICSPKPTL</sequence>
<evidence type="ECO:0000256" key="2">
    <source>
        <dbReference type="SAM" id="MobiDB-lite"/>
    </source>
</evidence>
<feature type="signal peptide" evidence="3">
    <location>
        <begin position="1"/>
        <end position="20"/>
    </location>
</feature>
<evidence type="ECO:0000313" key="6">
    <source>
        <dbReference type="Proteomes" id="UP000694044"/>
    </source>
</evidence>
<evidence type="ECO:0000256" key="3">
    <source>
        <dbReference type="SAM" id="SignalP"/>
    </source>
</evidence>
<dbReference type="GO" id="GO:0030248">
    <property type="term" value="F:cellulose binding"/>
    <property type="evidence" value="ECO:0007669"/>
    <property type="project" value="InterPro"/>
</dbReference>
<gene>
    <name evidence="5" type="ORF">PHYPSEUDO_001841</name>
</gene>
<proteinExistence type="predicted"/>
<dbReference type="EMBL" id="JAGDFM010000129">
    <property type="protein sequence ID" value="KAG7385128.1"/>
    <property type="molecule type" value="Genomic_DNA"/>
</dbReference>